<evidence type="ECO:0000313" key="2">
    <source>
        <dbReference type="EMBL" id="KAK9918728.1"/>
    </source>
</evidence>
<comment type="caution">
    <text evidence="2">The sequence shown here is derived from an EMBL/GenBank/DDBJ whole genome shotgun (WGS) entry which is preliminary data.</text>
</comment>
<proteinExistence type="predicted"/>
<dbReference type="Pfam" id="PF08737">
    <property type="entry name" value="Rgp1"/>
    <property type="match status" value="2"/>
</dbReference>
<dbReference type="Proteomes" id="UP001491310">
    <property type="component" value="Unassembled WGS sequence"/>
</dbReference>
<feature type="compositionally biased region" description="Low complexity" evidence="1">
    <location>
        <begin position="362"/>
        <end position="374"/>
    </location>
</feature>
<evidence type="ECO:0000313" key="3">
    <source>
        <dbReference type="Proteomes" id="UP001491310"/>
    </source>
</evidence>
<protein>
    <recommendedName>
        <fullName evidence="4">Rgp1-domain-containing protein</fullName>
    </recommendedName>
</protein>
<evidence type="ECO:0000256" key="1">
    <source>
        <dbReference type="SAM" id="MobiDB-lite"/>
    </source>
</evidence>
<dbReference type="InterPro" id="IPR014752">
    <property type="entry name" value="Arrestin-like_C"/>
</dbReference>
<dbReference type="PANTHER" id="PTHR12507">
    <property type="entry name" value="REDUCED GROWTH PHENOTYPE 1 RGP1, YEAST -RELATED"/>
    <property type="match status" value="1"/>
</dbReference>
<name>A0ABR2Z430_9CHLO</name>
<sequence>MPLRVLLTPTRASYCSGDSFTATLEVSNESGMPDVFNGPIEVATVNVDFSGSERIDRSWVSSSYQPASVQFLREGKREVRQILRTPPARLVMQDTVLIPGESRRWLLRCRLPRTLPPSFKGVAARFSYQLQATVQFALPKQLPSLPSIPLSSSAAVLADSHELGRGNPFASAISAAASNDGAGSWSRRGSSGSLAQSTSLPLPPSENLRAPSRYQTVVASAPVHLWPAWDPSERRGGVGSVAAGDDAEQMPVAYQLGLSHRDLTIDFQELGREGEPGGSGMGFAFQQLEGEGQEWQPAFLTSIDHRPSDTIETPTFPPAAQRRDANEPGADPDEDGLDAITPLSEMTLHPAGESEDAEGPQSSALRSARSATSTGRHILTPHTPGEAALRSYNLRVGDAALVRVALHAPSDGHVALGSVLSGTLDFRASQEAAALNPEAPRCVQVAVLLETEEVVNERWRSSSAARQQNSSIRKVWGEHVEITAGLVLTHFMFSLPADAPASFATHTVSLRWVLRFEFTTSVAKPASWLSGGPTPERIAWALPVLVRPPAVPRSL</sequence>
<organism evidence="2 3">
    <name type="scientific">Coccomyxa subellipsoidea</name>
    <dbReference type="NCBI Taxonomy" id="248742"/>
    <lineage>
        <taxon>Eukaryota</taxon>
        <taxon>Viridiplantae</taxon>
        <taxon>Chlorophyta</taxon>
        <taxon>core chlorophytes</taxon>
        <taxon>Trebouxiophyceae</taxon>
        <taxon>Trebouxiophyceae incertae sedis</taxon>
        <taxon>Coccomyxaceae</taxon>
        <taxon>Coccomyxa</taxon>
    </lineage>
</organism>
<keyword evidence="3" id="KW-1185">Reference proteome</keyword>
<evidence type="ECO:0008006" key="4">
    <source>
        <dbReference type="Google" id="ProtNLM"/>
    </source>
</evidence>
<accession>A0ABR2Z430</accession>
<feature type="compositionally biased region" description="Low complexity" evidence="1">
    <location>
        <begin position="181"/>
        <end position="193"/>
    </location>
</feature>
<gene>
    <name evidence="2" type="ORF">WJX75_006323</name>
</gene>
<dbReference type="InterPro" id="IPR014848">
    <property type="entry name" value="Rgp1"/>
</dbReference>
<dbReference type="EMBL" id="JALJOT010000001">
    <property type="protein sequence ID" value="KAK9918728.1"/>
    <property type="molecule type" value="Genomic_DNA"/>
</dbReference>
<dbReference type="Gene3D" id="2.60.40.640">
    <property type="match status" value="1"/>
</dbReference>
<feature type="region of interest" description="Disordered" evidence="1">
    <location>
        <begin position="180"/>
        <end position="208"/>
    </location>
</feature>
<feature type="region of interest" description="Disordered" evidence="1">
    <location>
        <begin position="305"/>
        <end position="384"/>
    </location>
</feature>
<reference evidence="2 3" key="1">
    <citation type="journal article" date="2024" name="Nat. Commun.">
        <title>Phylogenomics reveals the evolutionary origins of lichenization in chlorophyte algae.</title>
        <authorList>
            <person name="Puginier C."/>
            <person name="Libourel C."/>
            <person name="Otte J."/>
            <person name="Skaloud P."/>
            <person name="Haon M."/>
            <person name="Grisel S."/>
            <person name="Petersen M."/>
            <person name="Berrin J.G."/>
            <person name="Delaux P.M."/>
            <person name="Dal Grande F."/>
            <person name="Keller J."/>
        </authorList>
    </citation>
    <scope>NUCLEOTIDE SEQUENCE [LARGE SCALE GENOMIC DNA]</scope>
    <source>
        <strain evidence="2 3">SAG 216-7</strain>
    </source>
</reference>